<organism evidence="1 2">
    <name type="scientific">Candidatus Filomicrobium marinum</name>
    <dbReference type="NCBI Taxonomy" id="1608628"/>
    <lineage>
        <taxon>Bacteria</taxon>
        <taxon>Pseudomonadati</taxon>
        <taxon>Pseudomonadota</taxon>
        <taxon>Alphaproteobacteria</taxon>
        <taxon>Hyphomicrobiales</taxon>
        <taxon>Hyphomicrobiaceae</taxon>
        <taxon>Filomicrobium</taxon>
    </lineage>
</organism>
<dbReference type="Proteomes" id="UP000033187">
    <property type="component" value="Chromosome 1"/>
</dbReference>
<gene>
    <name evidence="1" type="ORF">YBN1229_v1_3159</name>
</gene>
<dbReference type="NCBIfam" id="NF005677">
    <property type="entry name" value="PRK07471.1"/>
    <property type="match status" value="1"/>
</dbReference>
<dbReference type="RefSeq" id="WP_046478559.1">
    <property type="nucleotide sequence ID" value="NZ_LN829118.1"/>
</dbReference>
<reference evidence="2" key="1">
    <citation type="submission" date="2015-02" db="EMBL/GenBank/DDBJ databases">
        <authorList>
            <person name="Chooi Y.-H."/>
        </authorList>
    </citation>
    <scope>NUCLEOTIDE SEQUENCE [LARGE SCALE GENOMIC DNA]</scope>
    <source>
        <strain evidence="2">strain Y</strain>
    </source>
</reference>
<dbReference type="AlphaFoldDB" id="A0A0D6JIG4"/>
<accession>A0A0D6JIG4</accession>
<dbReference type="GO" id="GO:0009360">
    <property type="term" value="C:DNA polymerase III complex"/>
    <property type="evidence" value="ECO:0007669"/>
    <property type="project" value="TreeGrafter"/>
</dbReference>
<dbReference type="OrthoDB" id="9811073at2"/>
<protein>
    <submittedName>
        <fullName evidence="1">ATPase AAA</fullName>
    </submittedName>
</protein>
<dbReference type="PANTHER" id="PTHR11669">
    <property type="entry name" value="REPLICATION FACTOR C / DNA POLYMERASE III GAMMA-TAU SUBUNIT"/>
    <property type="match status" value="1"/>
</dbReference>
<name>A0A0D6JIG4_9HYPH</name>
<dbReference type="Gene3D" id="3.40.50.300">
    <property type="entry name" value="P-loop containing nucleotide triphosphate hydrolases"/>
    <property type="match status" value="1"/>
</dbReference>
<evidence type="ECO:0000313" key="1">
    <source>
        <dbReference type="EMBL" id="CPR21691.1"/>
    </source>
</evidence>
<dbReference type="KEGG" id="fil:BN1229_v1_2753"/>
<sequence length="370" mass="40821">MARAPVVQDIEYLPEADRLEGYAHPRETALLFGHEGAQQELAVALNQGKLHHGWLITGPQGIGKATLAYRFARYALAEPEEREPGGLSVRSGSIAARQVTALSHPGLLVIRRVYDVKTKRFTASIPIDEVRRLRGFLSHRSAGGWRVVIVDQADELNINAANAILKSLEEPPERTVFLLISSEPGRLPTTIRSRCRRLDLQPLGAEPLQAAVRQALASAEQREPDADQWPQLLAIGQGSVRRVLGLEGDKGLEVFRSVESLIAGLPTISWGSVHDLAESLGTPAAEQRFGLFFDLLQDYLARLIRAGATSEGSDRDLTLAQRLIKDGQLATWAALWETITRERAEALALNLDRKALILDTILRIEQTVRR</sequence>
<dbReference type="PANTHER" id="PTHR11669:SF8">
    <property type="entry name" value="DNA POLYMERASE III SUBUNIT DELTA"/>
    <property type="match status" value="1"/>
</dbReference>
<dbReference type="Pfam" id="PF13177">
    <property type="entry name" value="DNA_pol3_delta2"/>
    <property type="match status" value="1"/>
</dbReference>
<dbReference type="GO" id="GO:0006261">
    <property type="term" value="P:DNA-templated DNA replication"/>
    <property type="evidence" value="ECO:0007669"/>
    <property type="project" value="TreeGrafter"/>
</dbReference>
<proteinExistence type="predicted"/>
<dbReference type="InterPro" id="IPR027417">
    <property type="entry name" value="P-loop_NTPase"/>
</dbReference>
<keyword evidence="2" id="KW-1185">Reference proteome</keyword>
<evidence type="ECO:0000313" key="2">
    <source>
        <dbReference type="Proteomes" id="UP000033187"/>
    </source>
</evidence>
<dbReference type="EMBL" id="LN829119">
    <property type="protein sequence ID" value="CPR21691.1"/>
    <property type="molecule type" value="Genomic_DNA"/>
</dbReference>
<dbReference type="InterPro" id="IPR050238">
    <property type="entry name" value="DNA_Rep/Repair_Clamp_Loader"/>
</dbReference>
<dbReference type="KEGG" id="fiy:BN1229_v1_3159"/>
<dbReference type="SUPFAM" id="SSF52540">
    <property type="entry name" value="P-loop containing nucleoside triphosphate hydrolases"/>
    <property type="match status" value="1"/>
</dbReference>